<dbReference type="GO" id="GO:0071035">
    <property type="term" value="P:nuclear polyadenylation-dependent rRNA catabolic process"/>
    <property type="evidence" value="ECO:0007669"/>
    <property type="project" value="TreeGrafter"/>
</dbReference>
<dbReference type="OrthoDB" id="272245at2759"/>
<evidence type="ECO:0000313" key="9">
    <source>
        <dbReference type="EMBL" id="SPO20134.1"/>
    </source>
</evidence>
<dbReference type="PANTHER" id="PTHR11097:SF8">
    <property type="entry name" value="EXOSOME COMPLEX COMPONENT RRP42"/>
    <property type="match status" value="1"/>
</dbReference>
<dbReference type="SUPFAM" id="SSF55666">
    <property type="entry name" value="Ribonuclease PH domain 2-like"/>
    <property type="match status" value="1"/>
</dbReference>
<dbReference type="GO" id="GO:0034476">
    <property type="term" value="P:U5 snRNA 3'-end processing"/>
    <property type="evidence" value="ECO:0007669"/>
    <property type="project" value="TreeGrafter"/>
</dbReference>
<dbReference type="GO" id="GO:0005730">
    <property type="term" value="C:nucleolus"/>
    <property type="evidence" value="ECO:0007669"/>
    <property type="project" value="UniProtKB-SubCell"/>
</dbReference>
<keyword evidence="5" id="KW-0271">Exosome</keyword>
<keyword evidence="9" id="KW-0540">Nuclease</keyword>
<dbReference type="Pfam" id="PF01138">
    <property type="entry name" value="RNase_PH"/>
    <property type="match status" value="1"/>
</dbReference>
<dbReference type="SUPFAM" id="SSF54211">
    <property type="entry name" value="Ribosomal protein S5 domain 2-like"/>
    <property type="match status" value="1"/>
</dbReference>
<organism evidence="9 10">
    <name type="scientific">Ustilago trichophora</name>
    <dbReference type="NCBI Taxonomy" id="86804"/>
    <lineage>
        <taxon>Eukaryota</taxon>
        <taxon>Fungi</taxon>
        <taxon>Dikarya</taxon>
        <taxon>Basidiomycota</taxon>
        <taxon>Ustilaginomycotina</taxon>
        <taxon>Ustilaginomycetes</taxon>
        <taxon>Ustilaginales</taxon>
        <taxon>Ustilaginaceae</taxon>
        <taxon>Ustilago</taxon>
    </lineage>
</organism>
<dbReference type="GO" id="GO:0071028">
    <property type="term" value="P:nuclear mRNA surveillance"/>
    <property type="evidence" value="ECO:0007669"/>
    <property type="project" value="TreeGrafter"/>
</dbReference>
<evidence type="ECO:0000313" key="10">
    <source>
        <dbReference type="Proteomes" id="UP000324022"/>
    </source>
</evidence>
<dbReference type="GO" id="GO:0034473">
    <property type="term" value="P:U1 snRNA 3'-end processing"/>
    <property type="evidence" value="ECO:0007669"/>
    <property type="project" value="TreeGrafter"/>
</dbReference>
<dbReference type="InterPro" id="IPR020568">
    <property type="entry name" value="Ribosomal_Su5_D2-typ_SF"/>
</dbReference>
<sequence length="380" mass="40512">MAPQVLSRSQGDFFLRGLTSDPPQRSDGRHLLAFRSLDIDTGVAAQANGSSQITLGGTEIFCGIKAEVRSFGDDSDDEDDEAEFQTQDEQELASESRKTGRIKCSVDYSQSLVHSFDSKLLDSLSVSLSSMVNSAFSPRSCPLPLHQLLIIANAKHWTIYIDLLVNSLSGGNLFDAAFAAIFAAFYDTRVPQTRGVAFEAPATLDESGNAVQGAFANAQGDLDQMGIKGLLKKKPKVGGAGPARNGSGPASKVVDFELEHSGEDGAILEGRQDLPLCITVNILPNSYLLDADVDEEACVGSRVQVLATRSSKVLSVRTEGTEEISFKRVSEAIRIGSIQAARLADALLNQLSRSSGLDEEDDTEDATPQAPAQGPMDVDA</sequence>
<dbReference type="InterPro" id="IPR027408">
    <property type="entry name" value="PNPase/RNase_PH_dom_sf"/>
</dbReference>
<keyword evidence="9" id="KW-0269">Exonuclease</keyword>
<reference evidence="9 10" key="1">
    <citation type="submission" date="2018-03" db="EMBL/GenBank/DDBJ databases">
        <authorList>
            <person name="Guldener U."/>
        </authorList>
    </citation>
    <scope>NUCLEOTIDE SEQUENCE [LARGE SCALE GENOMIC DNA]</scope>
    <source>
        <strain evidence="9 10">NBRC100155</strain>
    </source>
</reference>
<feature type="domain" description="Exoribonuclease phosphorolytic" evidence="8">
    <location>
        <begin position="34"/>
        <end position="191"/>
    </location>
</feature>
<evidence type="ECO:0000256" key="6">
    <source>
        <dbReference type="ARBA" id="ARBA00042523"/>
    </source>
</evidence>
<feature type="region of interest" description="Disordered" evidence="7">
    <location>
        <begin position="353"/>
        <end position="380"/>
    </location>
</feature>
<gene>
    <name evidence="9" type="ORF">UTRI_00530_B</name>
</gene>
<evidence type="ECO:0000256" key="2">
    <source>
        <dbReference type="ARBA" id="ARBA00004604"/>
    </source>
</evidence>
<dbReference type="Proteomes" id="UP000324022">
    <property type="component" value="Unassembled WGS sequence"/>
</dbReference>
<protein>
    <recommendedName>
        <fullName evidence="6">Ribosomal RNA-processing protein 42</fullName>
    </recommendedName>
</protein>
<dbReference type="InterPro" id="IPR036345">
    <property type="entry name" value="ExoRNase_PH_dom2_sf"/>
</dbReference>
<evidence type="ECO:0000256" key="1">
    <source>
        <dbReference type="ARBA" id="ARBA00004496"/>
    </source>
</evidence>
<evidence type="ECO:0000256" key="4">
    <source>
        <dbReference type="ARBA" id="ARBA00022490"/>
    </source>
</evidence>
<comment type="similarity">
    <text evidence="3">Belongs to the RNase PH family.</text>
</comment>
<dbReference type="Gene3D" id="3.30.230.70">
    <property type="entry name" value="GHMP Kinase, N-terminal domain"/>
    <property type="match status" value="1"/>
</dbReference>
<dbReference type="GO" id="GO:0034475">
    <property type="term" value="P:U4 snRNA 3'-end processing"/>
    <property type="evidence" value="ECO:0007669"/>
    <property type="project" value="TreeGrafter"/>
</dbReference>
<proteinExistence type="inferred from homology"/>
<dbReference type="GO" id="GO:0000467">
    <property type="term" value="P:exonucleolytic trimming to generate mature 3'-end of 5.8S rRNA from tricistronic rRNA transcript (SSU-rRNA, 5.8S rRNA, LSU-rRNA)"/>
    <property type="evidence" value="ECO:0007669"/>
    <property type="project" value="TreeGrafter"/>
</dbReference>
<dbReference type="GO" id="GO:0004527">
    <property type="term" value="F:exonuclease activity"/>
    <property type="evidence" value="ECO:0007669"/>
    <property type="project" value="UniProtKB-KW"/>
</dbReference>
<accession>A0A5C3DPE7</accession>
<dbReference type="InterPro" id="IPR001247">
    <property type="entry name" value="ExoRNase_PH_dom1"/>
</dbReference>
<dbReference type="GO" id="GO:0071038">
    <property type="term" value="P:TRAMP-dependent tRNA surveillance pathway"/>
    <property type="evidence" value="ECO:0007669"/>
    <property type="project" value="TreeGrafter"/>
</dbReference>
<dbReference type="EMBL" id="OOIN01000001">
    <property type="protein sequence ID" value="SPO20134.1"/>
    <property type="molecule type" value="Genomic_DNA"/>
</dbReference>
<keyword evidence="9" id="KW-0378">Hydrolase</keyword>
<dbReference type="AlphaFoldDB" id="A0A5C3DPE7"/>
<evidence type="ECO:0000256" key="3">
    <source>
        <dbReference type="ARBA" id="ARBA00006678"/>
    </source>
</evidence>
<dbReference type="InterPro" id="IPR050590">
    <property type="entry name" value="Exosome_comp_Rrp42_subfam"/>
</dbReference>
<dbReference type="GO" id="GO:0000177">
    <property type="term" value="C:cytoplasmic exosome (RNase complex)"/>
    <property type="evidence" value="ECO:0007669"/>
    <property type="project" value="TreeGrafter"/>
</dbReference>
<evidence type="ECO:0000256" key="7">
    <source>
        <dbReference type="SAM" id="MobiDB-lite"/>
    </source>
</evidence>
<feature type="compositionally biased region" description="Acidic residues" evidence="7">
    <location>
        <begin position="73"/>
        <end position="92"/>
    </location>
</feature>
<name>A0A5C3DPE7_9BASI</name>
<dbReference type="GO" id="GO:0016075">
    <property type="term" value="P:rRNA catabolic process"/>
    <property type="evidence" value="ECO:0007669"/>
    <property type="project" value="TreeGrafter"/>
</dbReference>
<comment type="subcellular location">
    <subcellularLocation>
        <location evidence="1">Cytoplasm</location>
    </subcellularLocation>
    <subcellularLocation>
        <location evidence="2">Nucleus</location>
        <location evidence="2">Nucleolus</location>
    </subcellularLocation>
</comment>
<feature type="region of interest" description="Disordered" evidence="7">
    <location>
        <begin position="71"/>
        <end position="96"/>
    </location>
</feature>
<keyword evidence="10" id="KW-1185">Reference proteome</keyword>
<dbReference type="PANTHER" id="PTHR11097">
    <property type="entry name" value="EXOSOME COMPLEX EXONUCLEASE RIBOSOMAL RNA PROCESSING PROTEIN"/>
    <property type="match status" value="1"/>
</dbReference>
<dbReference type="GO" id="GO:0000176">
    <property type="term" value="C:nuclear exosome (RNase complex)"/>
    <property type="evidence" value="ECO:0007669"/>
    <property type="project" value="TreeGrafter"/>
</dbReference>
<keyword evidence="4" id="KW-0963">Cytoplasm</keyword>
<evidence type="ECO:0000256" key="5">
    <source>
        <dbReference type="ARBA" id="ARBA00022835"/>
    </source>
</evidence>
<dbReference type="GO" id="GO:0035925">
    <property type="term" value="F:mRNA 3'-UTR AU-rich region binding"/>
    <property type="evidence" value="ECO:0007669"/>
    <property type="project" value="TreeGrafter"/>
</dbReference>
<evidence type="ECO:0000259" key="8">
    <source>
        <dbReference type="Pfam" id="PF01138"/>
    </source>
</evidence>